<evidence type="ECO:0000256" key="5">
    <source>
        <dbReference type="ARBA" id="ARBA00022777"/>
    </source>
</evidence>
<accession>A0ABY0IJF9</accession>
<evidence type="ECO:0000256" key="2">
    <source>
        <dbReference type="ARBA" id="ARBA00012438"/>
    </source>
</evidence>
<dbReference type="SUPFAM" id="SSF55785">
    <property type="entry name" value="PYP-like sensor domain (PAS domain)"/>
    <property type="match status" value="1"/>
</dbReference>
<dbReference type="InterPro" id="IPR003594">
    <property type="entry name" value="HATPase_dom"/>
</dbReference>
<dbReference type="Gene3D" id="3.30.450.20">
    <property type="entry name" value="PAS domain"/>
    <property type="match status" value="1"/>
</dbReference>
<dbReference type="SMART" id="SM00388">
    <property type="entry name" value="HisKA"/>
    <property type="match status" value="1"/>
</dbReference>
<dbReference type="InterPro" id="IPR003661">
    <property type="entry name" value="HisK_dim/P_dom"/>
</dbReference>
<dbReference type="PRINTS" id="PR00344">
    <property type="entry name" value="BCTRLSENSOR"/>
</dbReference>
<keyword evidence="5" id="KW-0418">Kinase</keyword>
<proteinExistence type="predicted"/>
<dbReference type="PANTHER" id="PTHR45453">
    <property type="entry name" value="PHOSPHATE REGULON SENSOR PROTEIN PHOR"/>
    <property type="match status" value="1"/>
</dbReference>
<evidence type="ECO:0000313" key="10">
    <source>
        <dbReference type="Proteomes" id="UP000443582"/>
    </source>
</evidence>
<dbReference type="SUPFAM" id="SSF55874">
    <property type="entry name" value="ATPase domain of HSP90 chaperone/DNA topoisomerase II/histidine kinase"/>
    <property type="match status" value="1"/>
</dbReference>
<evidence type="ECO:0000313" key="9">
    <source>
        <dbReference type="EMBL" id="RZF22233.1"/>
    </source>
</evidence>
<keyword evidence="7" id="KW-0812">Transmembrane</keyword>
<dbReference type="InterPro" id="IPR036890">
    <property type="entry name" value="HATPase_C_sf"/>
</dbReference>
<dbReference type="InterPro" id="IPR050351">
    <property type="entry name" value="BphY/WalK/GraS-like"/>
</dbReference>
<keyword evidence="4" id="KW-0808">Transferase</keyword>
<dbReference type="RefSeq" id="WP_114705177.1">
    <property type="nucleotide sequence ID" value="NZ_QDKL01000001.1"/>
</dbReference>
<dbReference type="Pfam" id="PF00512">
    <property type="entry name" value="HisKA"/>
    <property type="match status" value="1"/>
</dbReference>
<evidence type="ECO:0000259" key="8">
    <source>
        <dbReference type="PROSITE" id="PS50109"/>
    </source>
</evidence>
<evidence type="ECO:0000256" key="6">
    <source>
        <dbReference type="ARBA" id="ARBA00023012"/>
    </source>
</evidence>
<evidence type="ECO:0000256" key="3">
    <source>
        <dbReference type="ARBA" id="ARBA00022553"/>
    </source>
</evidence>
<dbReference type="Gene3D" id="1.10.287.130">
    <property type="match status" value="1"/>
</dbReference>
<evidence type="ECO:0000256" key="1">
    <source>
        <dbReference type="ARBA" id="ARBA00000085"/>
    </source>
</evidence>
<evidence type="ECO:0000256" key="4">
    <source>
        <dbReference type="ARBA" id="ARBA00022679"/>
    </source>
</evidence>
<dbReference type="InterPro" id="IPR004358">
    <property type="entry name" value="Sig_transdc_His_kin-like_C"/>
</dbReference>
<dbReference type="InterPro" id="IPR036097">
    <property type="entry name" value="HisK_dim/P_sf"/>
</dbReference>
<dbReference type="InterPro" id="IPR005467">
    <property type="entry name" value="His_kinase_dom"/>
</dbReference>
<dbReference type="InterPro" id="IPR035965">
    <property type="entry name" value="PAS-like_dom_sf"/>
</dbReference>
<feature type="transmembrane region" description="Helical" evidence="7">
    <location>
        <begin position="17"/>
        <end position="37"/>
    </location>
</feature>
<evidence type="ECO:0000256" key="7">
    <source>
        <dbReference type="SAM" id="Phobius"/>
    </source>
</evidence>
<sequence length="560" mass="65094">MKNNFFNFLKIKFLNDIIFYQTILFCISLLVMGVVFIGNFKDNFIHSIIEQELSLFKKNNISKMCEYKSPRSQFYILNANRTIRCGEANFKINEFKGLNPGSYRSEEDHIFYHETITSKEKVYTLFIKIKSDALKLMSKRVFSKLFLAMGILGFLFLAGQFFLFKHYFSPLYSLFKLFRMKNKIDTSDSRDYWDYIESKSQKNFNKRRELKLEIFNTKQYYSVILNSIDDPVVATDDKGIIVFSNDSFRKTFSSFNGKYRGVEIINIIRDYDFINLIRKSGYNAHLIHNSQVELKSVEGSNHVYQLKTSNIKSKKKNHELFFYFSDITKLQDVNNMRRDFFENVSHEIKTPLTSIKGYSQTLQSINEDKDQAEILDIISQNVDRLDELINGILSLSKIENEGKIEVEEINIPEFINALINDYQLKLNEKDISIQINEDNLKTLNTDKRLLYHCISNLITNAIKYSLENTQITINYSSNKDGSYISVQDQGVGIPNDKIARIFERFYRVDSSRSINTGGTGLGLAITKHSAQKMGAIIDVESQLNEGTKFTIFFPNKVIES</sequence>
<keyword evidence="7" id="KW-0472">Membrane</keyword>
<dbReference type="Pfam" id="PF02518">
    <property type="entry name" value="HATPase_c"/>
    <property type="match status" value="1"/>
</dbReference>
<dbReference type="EC" id="2.7.13.3" evidence="2"/>
<reference evidence="10" key="1">
    <citation type="journal article" date="2019" name="Int. J. Syst. Evol. Microbiol.">
        <title>Halobacteriovorax valvorus sp. nov., a novel prokaryotic predator isolated from coastal seawater of China.</title>
        <authorList>
            <person name="Chen M.-X."/>
        </authorList>
    </citation>
    <scope>NUCLEOTIDE SEQUENCE [LARGE SCALE GENOMIC DNA]</scope>
    <source>
        <strain evidence="10">BL9</strain>
    </source>
</reference>
<dbReference type="PROSITE" id="PS50109">
    <property type="entry name" value="HIS_KIN"/>
    <property type="match status" value="1"/>
</dbReference>
<dbReference type="SMART" id="SM00387">
    <property type="entry name" value="HATPase_c"/>
    <property type="match status" value="1"/>
</dbReference>
<keyword evidence="7" id="KW-1133">Transmembrane helix</keyword>
<gene>
    <name evidence="9" type="ORF">DAY19_00255</name>
</gene>
<feature type="domain" description="Histidine kinase" evidence="8">
    <location>
        <begin position="343"/>
        <end position="557"/>
    </location>
</feature>
<comment type="caution">
    <text evidence="9">The sequence shown here is derived from an EMBL/GenBank/DDBJ whole genome shotgun (WGS) entry which is preliminary data.</text>
</comment>
<keyword evidence="10" id="KW-1185">Reference proteome</keyword>
<keyword evidence="6" id="KW-0902">Two-component regulatory system</keyword>
<dbReference type="Proteomes" id="UP000443582">
    <property type="component" value="Unassembled WGS sequence"/>
</dbReference>
<dbReference type="CDD" id="cd00082">
    <property type="entry name" value="HisKA"/>
    <property type="match status" value="1"/>
</dbReference>
<keyword evidence="3" id="KW-0597">Phosphoprotein</keyword>
<dbReference type="SUPFAM" id="SSF47384">
    <property type="entry name" value="Homodimeric domain of signal transducing histidine kinase"/>
    <property type="match status" value="1"/>
</dbReference>
<organism evidence="9 10">
    <name type="scientific">Halobacteriovorax vibrionivorans</name>
    <dbReference type="NCBI Taxonomy" id="2152716"/>
    <lineage>
        <taxon>Bacteria</taxon>
        <taxon>Pseudomonadati</taxon>
        <taxon>Bdellovibrionota</taxon>
        <taxon>Bacteriovoracia</taxon>
        <taxon>Bacteriovoracales</taxon>
        <taxon>Halobacteriovoraceae</taxon>
        <taxon>Halobacteriovorax</taxon>
    </lineage>
</organism>
<dbReference type="PANTHER" id="PTHR45453:SF1">
    <property type="entry name" value="PHOSPHATE REGULON SENSOR PROTEIN PHOR"/>
    <property type="match status" value="1"/>
</dbReference>
<name>A0ABY0IJF9_9BACT</name>
<feature type="transmembrane region" description="Helical" evidence="7">
    <location>
        <begin position="145"/>
        <end position="164"/>
    </location>
</feature>
<dbReference type="Gene3D" id="3.30.565.10">
    <property type="entry name" value="Histidine kinase-like ATPase, C-terminal domain"/>
    <property type="match status" value="1"/>
</dbReference>
<protein>
    <recommendedName>
        <fullName evidence="2">histidine kinase</fullName>
        <ecNumber evidence="2">2.7.13.3</ecNumber>
    </recommendedName>
</protein>
<comment type="catalytic activity">
    <reaction evidence="1">
        <text>ATP + protein L-histidine = ADP + protein N-phospho-L-histidine.</text>
        <dbReference type="EC" id="2.7.13.3"/>
    </reaction>
</comment>
<dbReference type="EMBL" id="QDKL01000001">
    <property type="protein sequence ID" value="RZF22233.1"/>
    <property type="molecule type" value="Genomic_DNA"/>
</dbReference>